<name>A0A9X0CPR0_9CNID</name>
<feature type="region of interest" description="Disordered" evidence="1">
    <location>
        <begin position="168"/>
        <end position="194"/>
    </location>
</feature>
<evidence type="ECO:0000259" key="2">
    <source>
        <dbReference type="PROSITE" id="PS51029"/>
    </source>
</evidence>
<dbReference type="PANTHER" id="PTHR21505:SF12">
    <property type="entry name" value="MADF DOMAIN-CONTAINING PROTEIN-RELATED"/>
    <property type="match status" value="1"/>
</dbReference>
<feature type="compositionally biased region" description="Basic residues" evidence="1">
    <location>
        <begin position="30"/>
        <end position="44"/>
    </location>
</feature>
<dbReference type="Proteomes" id="UP001163046">
    <property type="component" value="Unassembled WGS sequence"/>
</dbReference>
<proteinExistence type="predicted"/>
<feature type="region of interest" description="Disordered" evidence="1">
    <location>
        <begin position="1"/>
        <end position="45"/>
    </location>
</feature>
<dbReference type="AlphaFoldDB" id="A0A9X0CPR0"/>
<organism evidence="3 4">
    <name type="scientific">Desmophyllum pertusum</name>
    <dbReference type="NCBI Taxonomy" id="174260"/>
    <lineage>
        <taxon>Eukaryota</taxon>
        <taxon>Metazoa</taxon>
        <taxon>Cnidaria</taxon>
        <taxon>Anthozoa</taxon>
        <taxon>Hexacorallia</taxon>
        <taxon>Scleractinia</taxon>
        <taxon>Caryophylliina</taxon>
        <taxon>Caryophylliidae</taxon>
        <taxon>Desmophyllum</taxon>
    </lineage>
</organism>
<dbReference type="PANTHER" id="PTHR21505">
    <property type="entry name" value="MADF DOMAIN-CONTAINING PROTEIN-RELATED"/>
    <property type="match status" value="1"/>
</dbReference>
<reference evidence="3" key="1">
    <citation type="submission" date="2023-01" db="EMBL/GenBank/DDBJ databases">
        <title>Genome assembly of the deep-sea coral Lophelia pertusa.</title>
        <authorList>
            <person name="Herrera S."/>
            <person name="Cordes E."/>
        </authorList>
    </citation>
    <scope>NUCLEOTIDE SEQUENCE</scope>
    <source>
        <strain evidence="3">USNM1676648</strain>
        <tissue evidence="3">Polyp</tissue>
    </source>
</reference>
<evidence type="ECO:0000313" key="4">
    <source>
        <dbReference type="Proteomes" id="UP001163046"/>
    </source>
</evidence>
<dbReference type="Pfam" id="PF10545">
    <property type="entry name" value="MADF_DNA_bdg"/>
    <property type="match status" value="1"/>
</dbReference>
<gene>
    <name evidence="3" type="ORF">OS493_036985</name>
</gene>
<feature type="compositionally biased region" description="Low complexity" evidence="1">
    <location>
        <begin position="11"/>
        <end position="24"/>
    </location>
</feature>
<feature type="compositionally biased region" description="Basic and acidic residues" evidence="1">
    <location>
        <begin position="168"/>
        <end position="181"/>
    </location>
</feature>
<feature type="domain" description="MADF" evidence="2">
    <location>
        <begin position="64"/>
        <end position="156"/>
    </location>
</feature>
<protein>
    <recommendedName>
        <fullName evidence="2">MADF domain-containing protein</fullName>
    </recommendedName>
</protein>
<sequence>MASCVEESAMSTGCTDTESSTSSSAEREVKKRKKKKKVKKHKKVMKENKKAKVKCTWTNEKIVKLIELYEERPCLWDVFSQEYHNRDTANRAKAELEEALGLEWKVIMTQLTSLRATLGQNMKKKNHTKSGQGTDELFTPSWIFFKQLQFLVPVMEARQNKDTCSFKKTDADNEVKDDTPLKNRPSNKSKDLEKTKHNLMQECLNVMQTTPNTCAEEDTFGRFIAHKLASFDRYKKAMAEKKITELLFDLEYSDMMREGPSESDMTQCYNQSVPVSSNAFGLQGPLRSLYHT</sequence>
<evidence type="ECO:0000313" key="3">
    <source>
        <dbReference type="EMBL" id="KAJ7369703.1"/>
    </source>
</evidence>
<keyword evidence="4" id="KW-1185">Reference proteome</keyword>
<dbReference type="EMBL" id="MU826891">
    <property type="protein sequence ID" value="KAJ7369703.1"/>
    <property type="molecule type" value="Genomic_DNA"/>
</dbReference>
<comment type="caution">
    <text evidence="3">The sequence shown here is derived from an EMBL/GenBank/DDBJ whole genome shotgun (WGS) entry which is preliminary data.</text>
</comment>
<dbReference type="InterPro" id="IPR006578">
    <property type="entry name" value="MADF-dom"/>
</dbReference>
<dbReference type="SMART" id="SM00595">
    <property type="entry name" value="MADF"/>
    <property type="match status" value="1"/>
</dbReference>
<evidence type="ECO:0000256" key="1">
    <source>
        <dbReference type="SAM" id="MobiDB-lite"/>
    </source>
</evidence>
<dbReference type="PROSITE" id="PS51029">
    <property type="entry name" value="MADF"/>
    <property type="match status" value="1"/>
</dbReference>
<dbReference type="OrthoDB" id="5978065at2759"/>
<accession>A0A9X0CPR0</accession>